<protein>
    <submittedName>
        <fullName evidence="1">Uncharacterized protein</fullName>
    </submittedName>
</protein>
<proteinExistence type="predicted"/>
<accession>B9T3H7</accession>
<gene>
    <name evidence="1" type="ORF">RCOM_0064280</name>
</gene>
<name>B9T3H7_RICCO</name>
<dbReference type="Proteomes" id="UP000008311">
    <property type="component" value="Unassembled WGS sequence"/>
</dbReference>
<keyword evidence="2" id="KW-1185">Reference proteome</keyword>
<dbReference type="AlphaFoldDB" id="B9T3H7"/>
<evidence type="ECO:0000313" key="2">
    <source>
        <dbReference type="Proteomes" id="UP000008311"/>
    </source>
</evidence>
<sequence length="56" mass="6355">MAKGRSIMQGEGSKLDISFQFHTPCPIYNAIGGDRYEKFKKKETVSEKYLPTTIVD</sequence>
<organism evidence="1 2">
    <name type="scientific">Ricinus communis</name>
    <name type="common">Castor bean</name>
    <dbReference type="NCBI Taxonomy" id="3988"/>
    <lineage>
        <taxon>Eukaryota</taxon>
        <taxon>Viridiplantae</taxon>
        <taxon>Streptophyta</taxon>
        <taxon>Embryophyta</taxon>
        <taxon>Tracheophyta</taxon>
        <taxon>Spermatophyta</taxon>
        <taxon>Magnoliopsida</taxon>
        <taxon>eudicotyledons</taxon>
        <taxon>Gunneridae</taxon>
        <taxon>Pentapetalae</taxon>
        <taxon>rosids</taxon>
        <taxon>fabids</taxon>
        <taxon>Malpighiales</taxon>
        <taxon>Euphorbiaceae</taxon>
        <taxon>Acalyphoideae</taxon>
        <taxon>Acalypheae</taxon>
        <taxon>Ricinus</taxon>
    </lineage>
</organism>
<dbReference type="InParanoid" id="B9T3H7"/>
<dbReference type="EMBL" id="EQ974419">
    <property type="protein sequence ID" value="EEF29589.1"/>
    <property type="molecule type" value="Genomic_DNA"/>
</dbReference>
<evidence type="ECO:0000313" key="1">
    <source>
        <dbReference type="EMBL" id="EEF29589.1"/>
    </source>
</evidence>
<reference evidence="2" key="1">
    <citation type="journal article" date="2010" name="Nat. Biotechnol.">
        <title>Draft genome sequence of the oilseed species Ricinus communis.</title>
        <authorList>
            <person name="Chan A.P."/>
            <person name="Crabtree J."/>
            <person name="Zhao Q."/>
            <person name="Lorenzi H."/>
            <person name="Orvis J."/>
            <person name="Puiu D."/>
            <person name="Melake-Berhan A."/>
            <person name="Jones K.M."/>
            <person name="Redman J."/>
            <person name="Chen G."/>
            <person name="Cahoon E.B."/>
            <person name="Gedil M."/>
            <person name="Stanke M."/>
            <person name="Haas B.J."/>
            <person name="Wortman J.R."/>
            <person name="Fraser-Liggett C.M."/>
            <person name="Ravel J."/>
            <person name="Rabinowicz P.D."/>
        </authorList>
    </citation>
    <scope>NUCLEOTIDE SEQUENCE [LARGE SCALE GENOMIC DNA]</scope>
    <source>
        <strain evidence="2">cv. Hale</strain>
    </source>
</reference>